<evidence type="ECO:0000256" key="1">
    <source>
        <dbReference type="ARBA" id="ARBA00023002"/>
    </source>
</evidence>
<dbReference type="GO" id="GO:0070403">
    <property type="term" value="F:NAD+ binding"/>
    <property type="evidence" value="ECO:0007669"/>
    <property type="project" value="InterPro"/>
</dbReference>
<feature type="domain" description="3-hydroxyacyl-CoA dehydrogenase NAD binding" evidence="4">
    <location>
        <begin position="25"/>
        <end position="198"/>
    </location>
</feature>
<dbReference type="AlphaFoldDB" id="A0A2U9SCN1"/>
<proteinExistence type="predicted"/>
<organism evidence="5 6">
    <name type="scientific">Azospirillum ramasamyi</name>
    <dbReference type="NCBI Taxonomy" id="682998"/>
    <lineage>
        <taxon>Bacteria</taxon>
        <taxon>Pseudomonadati</taxon>
        <taxon>Pseudomonadota</taxon>
        <taxon>Alphaproteobacteria</taxon>
        <taxon>Rhodospirillales</taxon>
        <taxon>Azospirillaceae</taxon>
        <taxon>Azospirillum</taxon>
    </lineage>
</organism>
<dbReference type="Pfam" id="PF00725">
    <property type="entry name" value="3HCDH"/>
    <property type="match status" value="1"/>
</dbReference>
<dbReference type="Proteomes" id="UP000249605">
    <property type="component" value="Plasmid unnamed1"/>
</dbReference>
<dbReference type="InterPro" id="IPR013328">
    <property type="entry name" value="6PGD_dom2"/>
</dbReference>
<evidence type="ECO:0000313" key="5">
    <source>
        <dbReference type="EMBL" id="AWU95429.1"/>
    </source>
</evidence>
<dbReference type="Gene3D" id="1.10.1040.10">
    <property type="entry name" value="N-(1-d-carboxylethyl)-l-norvaline Dehydrogenase, domain 2"/>
    <property type="match status" value="1"/>
</dbReference>
<evidence type="ECO:0000259" key="3">
    <source>
        <dbReference type="Pfam" id="PF00725"/>
    </source>
</evidence>
<dbReference type="KEGG" id="azm:DM194_13930"/>
<dbReference type="RefSeq" id="WP_111068196.1">
    <property type="nucleotide sequence ID" value="NZ_CP029830.1"/>
</dbReference>
<dbReference type="GO" id="GO:0016616">
    <property type="term" value="F:oxidoreductase activity, acting on the CH-OH group of donors, NAD or NADP as acceptor"/>
    <property type="evidence" value="ECO:0007669"/>
    <property type="project" value="InterPro"/>
</dbReference>
<keyword evidence="1" id="KW-0560">Oxidoreductase</keyword>
<reference evidence="5 6" key="1">
    <citation type="submission" date="2018-06" db="EMBL/GenBank/DDBJ databases">
        <title>Complete genome sequencing of Azospirillum sp. M2T2B2.</title>
        <authorList>
            <person name="Heo J."/>
            <person name="Kim S.-J."/>
            <person name="Kwon S.-W."/>
            <person name="Anandham R."/>
        </authorList>
    </citation>
    <scope>NUCLEOTIDE SEQUENCE [LARGE SCALE GENOMIC DNA]</scope>
    <source>
        <strain evidence="5 6">M2T2B2</strain>
        <plasmid evidence="5 6">unnamed1</plasmid>
    </source>
</reference>
<dbReference type="PANTHER" id="PTHR48075">
    <property type="entry name" value="3-HYDROXYACYL-COA DEHYDROGENASE FAMILY PROTEIN"/>
    <property type="match status" value="1"/>
</dbReference>
<geneLocation type="plasmid" evidence="5 6">
    <name>unnamed1</name>
</geneLocation>
<dbReference type="OrthoDB" id="9803287at2"/>
<evidence type="ECO:0000256" key="2">
    <source>
        <dbReference type="SAM" id="MobiDB-lite"/>
    </source>
</evidence>
<dbReference type="InterPro" id="IPR006176">
    <property type="entry name" value="3-OHacyl-CoA_DH_NAD-bd"/>
</dbReference>
<dbReference type="SUPFAM" id="SSF51735">
    <property type="entry name" value="NAD(P)-binding Rossmann-fold domains"/>
    <property type="match status" value="1"/>
</dbReference>
<name>A0A2U9SCN1_9PROT</name>
<dbReference type="Gene3D" id="3.40.50.720">
    <property type="entry name" value="NAD(P)-binding Rossmann-like Domain"/>
    <property type="match status" value="1"/>
</dbReference>
<feature type="region of interest" description="Disordered" evidence="2">
    <location>
        <begin position="1"/>
        <end position="21"/>
    </location>
</feature>
<sequence>MADRAGTRSELQGPAAPDPGAVGRVAVIGAGTIGASWAAVFLSRGMSVAVSDPNPAAEAAVRGLIAQAWPALERLGLAPGADPEKWSFHTDPRDAARGARFVQENAPERHEVKRALYAALEEALDNDVIVASSTSGLMMSELQQGCRVPGRFAVGHPFNPPHLIPLVEVVGGRDTAAGTIEWLLAFYRAVGKRPIRLNREVPGHLANRLQAALWREAVHAVASGLASVEDVDTAIAEGPGLRWAIMGPNMIFNLAGGAGGMSHFLDHIGPAMEDWWRDLGTPALTPELRDQLTAGMREALHGRSQADLAQERDRLLLALIETLQQERRSLRSGS</sequence>
<dbReference type="InterPro" id="IPR036291">
    <property type="entry name" value="NAD(P)-bd_dom_sf"/>
</dbReference>
<dbReference type="SUPFAM" id="SSF48179">
    <property type="entry name" value="6-phosphogluconate dehydrogenase C-terminal domain-like"/>
    <property type="match status" value="1"/>
</dbReference>
<dbReference type="Pfam" id="PF02737">
    <property type="entry name" value="3HCDH_N"/>
    <property type="match status" value="1"/>
</dbReference>
<gene>
    <name evidence="5" type="ORF">DM194_13930</name>
</gene>
<dbReference type="PANTHER" id="PTHR48075:SF5">
    <property type="entry name" value="3-HYDROXYBUTYRYL-COA DEHYDROGENASE"/>
    <property type="match status" value="1"/>
</dbReference>
<feature type="domain" description="3-hydroxyacyl-CoA dehydrogenase C-terminal" evidence="3">
    <location>
        <begin position="203"/>
        <end position="265"/>
    </location>
</feature>
<keyword evidence="6" id="KW-1185">Reference proteome</keyword>
<dbReference type="GO" id="GO:0006631">
    <property type="term" value="P:fatty acid metabolic process"/>
    <property type="evidence" value="ECO:0007669"/>
    <property type="project" value="InterPro"/>
</dbReference>
<protein>
    <submittedName>
        <fullName evidence="5">3-hydroxyacyl-CoA dehydrogenase</fullName>
    </submittedName>
</protein>
<evidence type="ECO:0000259" key="4">
    <source>
        <dbReference type="Pfam" id="PF02737"/>
    </source>
</evidence>
<dbReference type="EMBL" id="CP029830">
    <property type="protein sequence ID" value="AWU95429.1"/>
    <property type="molecule type" value="Genomic_DNA"/>
</dbReference>
<dbReference type="InterPro" id="IPR008927">
    <property type="entry name" value="6-PGluconate_DH-like_C_sf"/>
</dbReference>
<evidence type="ECO:0000313" key="6">
    <source>
        <dbReference type="Proteomes" id="UP000249605"/>
    </source>
</evidence>
<keyword evidence="5" id="KW-0614">Plasmid</keyword>
<dbReference type="InterPro" id="IPR006108">
    <property type="entry name" value="3HC_DH_C"/>
</dbReference>
<accession>A0A2U9SCN1</accession>